<comment type="caution">
    <text evidence="1">The sequence shown here is derived from an EMBL/GenBank/DDBJ whole genome shotgun (WGS) entry which is preliminary data.</text>
</comment>
<accession>A0ABT3QWM8</accession>
<protein>
    <submittedName>
        <fullName evidence="1">Uncharacterized protein</fullName>
    </submittedName>
</protein>
<organism evidence="1 2">
    <name type="scientific">Roseibium salinum</name>
    <dbReference type="NCBI Taxonomy" id="1604349"/>
    <lineage>
        <taxon>Bacteria</taxon>
        <taxon>Pseudomonadati</taxon>
        <taxon>Pseudomonadota</taxon>
        <taxon>Alphaproteobacteria</taxon>
        <taxon>Hyphomicrobiales</taxon>
        <taxon>Stappiaceae</taxon>
        <taxon>Roseibium</taxon>
    </lineage>
</organism>
<gene>
    <name evidence="1" type="ORF">ON753_02725</name>
</gene>
<keyword evidence="2" id="KW-1185">Reference proteome</keyword>
<evidence type="ECO:0000313" key="2">
    <source>
        <dbReference type="Proteomes" id="UP001300261"/>
    </source>
</evidence>
<dbReference type="EMBL" id="JAPEVI010000002">
    <property type="protein sequence ID" value="MCX2721321.1"/>
    <property type="molecule type" value="Genomic_DNA"/>
</dbReference>
<sequence length="145" mass="16379">MYGDVLEATVLNNTRFEKNPNKCLVYHILDDQRQPLTPEQMAVEWSALGKGEDVTPLRTRRSPVRVCAAGDAWLNVLIEVSRFLGYNKTFFDVLDAYYHTASTAWPGDTFDQTIEKRPFKVHIESGIFDYFVFSGGGNDILGGEP</sequence>
<evidence type="ECO:0000313" key="1">
    <source>
        <dbReference type="EMBL" id="MCX2721321.1"/>
    </source>
</evidence>
<proteinExistence type="predicted"/>
<dbReference type="Proteomes" id="UP001300261">
    <property type="component" value="Unassembled WGS sequence"/>
</dbReference>
<name>A0ABT3QWM8_9HYPH</name>
<dbReference type="RefSeq" id="WP_265961024.1">
    <property type="nucleotide sequence ID" value="NZ_JAPEVI010000002.1"/>
</dbReference>
<reference evidence="1 2" key="1">
    <citation type="journal article" date="2016" name="Int. J. Syst. Evol. Microbiol.">
        <title>Labrenzia salina sp. nov., isolated from the rhizosphere of the halophyte Arthrocnemum macrostachyum.</title>
        <authorList>
            <person name="Camacho M."/>
            <person name="Redondo-Gomez S."/>
            <person name="Rodriguez-Llorente I."/>
            <person name="Rohde M."/>
            <person name="Sproer C."/>
            <person name="Schumann P."/>
            <person name="Klenk H.P."/>
            <person name="Montero-Calasanz M.D.C."/>
        </authorList>
    </citation>
    <scope>NUCLEOTIDE SEQUENCE [LARGE SCALE GENOMIC DNA]</scope>
    <source>
        <strain evidence="1 2">DSM 29163</strain>
    </source>
</reference>